<evidence type="ECO:0000256" key="6">
    <source>
        <dbReference type="RuleBase" id="RU363137"/>
    </source>
</evidence>
<evidence type="ECO:0000313" key="9">
    <source>
        <dbReference type="Proteomes" id="UP000037510"/>
    </source>
</evidence>
<keyword evidence="9" id="KW-1185">Reference proteome</keyword>
<dbReference type="Pfam" id="PF01086">
    <property type="entry name" value="Clathrin_lg_ch"/>
    <property type="match status" value="1"/>
</dbReference>
<feature type="domain" description="Ubiquitin-like" evidence="7">
    <location>
        <begin position="1"/>
        <end position="57"/>
    </location>
</feature>
<gene>
    <name evidence="8" type="ORF">OBRU01_08361</name>
</gene>
<keyword evidence="3 6" id="KW-0472">Membrane</keyword>
<accession>A0A0L7L1Q9</accession>
<dbReference type="Proteomes" id="UP000037510">
    <property type="component" value="Unassembled WGS sequence"/>
</dbReference>
<protein>
    <recommendedName>
        <fullName evidence="6">Clathrin light chain</fullName>
    </recommendedName>
</protein>
<dbReference type="InterPro" id="IPR000996">
    <property type="entry name" value="Clathrin_L-chain"/>
</dbReference>
<dbReference type="InterPro" id="IPR019954">
    <property type="entry name" value="Ubiquitin_CS"/>
</dbReference>
<dbReference type="PRINTS" id="PR00348">
    <property type="entry name" value="UBIQUITIN"/>
</dbReference>
<comment type="similarity">
    <text evidence="2 6">Belongs to the clathrin light chain family.</text>
</comment>
<evidence type="ECO:0000256" key="1">
    <source>
        <dbReference type="ARBA" id="ARBA00004180"/>
    </source>
</evidence>
<dbReference type="PANTHER" id="PTHR10666">
    <property type="entry name" value="UBIQUITIN"/>
    <property type="match status" value="1"/>
</dbReference>
<comment type="function">
    <text evidence="6">Clathrin is the major protein of the polyhedral coat of coated pits and vesicles.</text>
</comment>
<dbReference type="GO" id="GO:0016192">
    <property type="term" value="P:vesicle-mediated transport"/>
    <property type="evidence" value="ECO:0007669"/>
    <property type="project" value="InterPro"/>
</dbReference>
<comment type="subcellular location">
    <subcellularLocation>
        <location evidence="1 6">Cytoplasmic vesicle membrane</location>
        <topology evidence="1 6">Peripheral membrane protein</topology>
        <orientation evidence="1 6">Cytoplasmic side</orientation>
    </subcellularLocation>
    <subcellularLocation>
        <location evidence="6">Membrane</location>
        <location evidence="6">Coated pit</location>
        <topology evidence="6">Peripheral membrane protein</topology>
        <orientation evidence="6">Cytoplasmic side</orientation>
    </subcellularLocation>
    <text evidence="6">Cytoplasmic face of coated pits and vesicles.</text>
</comment>
<dbReference type="EMBL" id="JTDY01003664">
    <property type="protein sequence ID" value="KOB69189.1"/>
    <property type="molecule type" value="Genomic_DNA"/>
</dbReference>
<comment type="caution">
    <text evidence="8">The sequence shown here is derived from an EMBL/GenBank/DDBJ whole genome shotgun (WGS) entry which is preliminary data.</text>
</comment>
<keyword evidence="5 6" id="KW-0968">Cytoplasmic vesicle</keyword>
<evidence type="ECO:0000256" key="4">
    <source>
        <dbReference type="ARBA" id="ARBA00023176"/>
    </source>
</evidence>
<reference evidence="8 9" key="1">
    <citation type="journal article" date="2015" name="Genome Biol. Evol.">
        <title>The genome of winter moth (Operophtera brumata) provides a genomic perspective on sexual dimorphism and phenology.</title>
        <authorList>
            <person name="Derks M.F."/>
            <person name="Smit S."/>
            <person name="Salis L."/>
            <person name="Schijlen E."/>
            <person name="Bossers A."/>
            <person name="Mateman C."/>
            <person name="Pijl A.S."/>
            <person name="de Ridder D."/>
            <person name="Groenen M.A."/>
            <person name="Visser M.E."/>
            <person name="Megens H.J."/>
        </authorList>
    </citation>
    <scope>NUCLEOTIDE SEQUENCE [LARGE SCALE GENOMIC DNA]</scope>
    <source>
        <strain evidence="8">WM2013NL</strain>
        <tissue evidence="8">Head and thorax</tissue>
    </source>
</reference>
<dbReference type="Pfam" id="PF00240">
    <property type="entry name" value="ubiquitin"/>
    <property type="match status" value="1"/>
</dbReference>
<dbReference type="GO" id="GO:0005198">
    <property type="term" value="F:structural molecule activity"/>
    <property type="evidence" value="ECO:0007669"/>
    <property type="project" value="InterPro"/>
</dbReference>
<dbReference type="PROSITE" id="PS00299">
    <property type="entry name" value="UBIQUITIN_1"/>
    <property type="match status" value="1"/>
</dbReference>
<dbReference type="SUPFAM" id="SSF54236">
    <property type="entry name" value="Ubiquitin-like"/>
    <property type="match status" value="1"/>
</dbReference>
<name>A0A0L7L1Q9_OPEBR</name>
<evidence type="ECO:0000256" key="2">
    <source>
        <dbReference type="ARBA" id="ARBA00005263"/>
    </source>
</evidence>
<evidence type="ECO:0000256" key="5">
    <source>
        <dbReference type="ARBA" id="ARBA00023329"/>
    </source>
</evidence>
<dbReference type="AlphaFoldDB" id="A0A0L7L1Q9"/>
<dbReference type="InterPro" id="IPR050158">
    <property type="entry name" value="Ubiquitin_ubiquitin-like"/>
</dbReference>
<dbReference type="SMART" id="SM00213">
    <property type="entry name" value="UBQ"/>
    <property type="match status" value="1"/>
</dbReference>
<keyword evidence="4 6" id="KW-0168">Coated pit</keyword>
<dbReference type="GO" id="GO:0030130">
    <property type="term" value="C:clathrin coat of trans-Golgi network vesicle"/>
    <property type="evidence" value="ECO:0007669"/>
    <property type="project" value="InterPro"/>
</dbReference>
<proteinExistence type="inferred from homology"/>
<dbReference type="STRING" id="104452.A0A0L7L1Q9"/>
<dbReference type="InterPro" id="IPR000626">
    <property type="entry name" value="Ubiquitin-like_dom"/>
</dbReference>
<evidence type="ECO:0000259" key="7">
    <source>
        <dbReference type="PROSITE" id="PS50053"/>
    </source>
</evidence>
<dbReference type="GO" id="GO:0006886">
    <property type="term" value="P:intracellular protein transport"/>
    <property type="evidence" value="ECO:0007669"/>
    <property type="project" value="InterPro"/>
</dbReference>
<evidence type="ECO:0000256" key="3">
    <source>
        <dbReference type="ARBA" id="ARBA00023136"/>
    </source>
</evidence>
<dbReference type="InterPro" id="IPR029071">
    <property type="entry name" value="Ubiquitin-like_domsf"/>
</dbReference>
<dbReference type="Gene3D" id="3.10.20.90">
    <property type="entry name" value="Phosphatidylinositol 3-kinase Catalytic Subunit, Chain A, domain 1"/>
    <property type="match status" value="1"/>
</dbReference>
<dbReference type="PROSITE" id="PS50053">
    <property type="entry name" value="UBIQUITIN_2"/>
    <property type="match status" value="1"/>
</dbReference>
<evidence type="ECO:0000313" key="8">
    <source>
        <dbReference type="EMBL" id="KOB69189.1"/>
    </source>
</evidence>
<sequence>MYNSLKDLGAFYPENVKKEASDTIENVKAKIQDKEGIPPDQQRLIFAGKQLEDGLKLCTRNAERALAKGSEDVVEDGNEWARVASLCDFGPRRGRDVARLRSIVLQLKQAGVRPQHPPRQAKV</sequence>
<dbReference type="InterPro" id="IPR019956">
    <property type="entry name" value="Ubiquitin_dom"/>
</dbReference>
<organism evidence="8 9">
    <name type="scientific">Operophtera brumata</name>
    <name type="common">Winter moth</name>
    <name type="synonym">Phalaena brumata</name>
    <dbReference type="NCBI Taxonomy" id="104452"/>
    <lineage>
        <taxon>Eukaryota</taxon>
        <taxon>Metazoa</taxon>
        <taxon>Ecdysozoa</taxon>
        <taxon>Arthropoda</taxon>
        <taxon>Hexapoda</taxon>
        <taxon>Insecta</taxon>
        <taxon>Pterygota</taxon>
        <taxon>Neoptera</taxon>
        <taxon>Endopterygota</taxon>
        <taxon>Lepidoptera</taxon>
        <taxon>Glossata</taxon>
        <taxon>Ditrysia</taxon>
        <taxon>Geometroidea</taxon>
        <taxon>Geometridae</taxon>
        <taxon>Larentiinae</taxon>
        <taxon>Operophtera</taxon>
    </lineage>
</organism>
<dbReference type="GO" id="GO:0030132">
    <property type="term" value="C:clathrin coat of coated pit"/>
    <property type="evidence" value="ECO:0007669"/>
    <property type="project" value="InterPro"/>
</dbReference>